<organism evidence="3 4">
    <name type="scientific">Vitis vinifera</name>
    <name type="common">Grape</name>
    <dbReference type="NCBI Taxonomy" id="29760"/>
    <lineage>
        <taxon>Eukaryota</taxon>
        <taxon>Viridiplantae</taxon>
        <taxon>Streptophyta</taxon>
        <taxon>Embryophyta</taxon>
        <taxon>Tracheophyta</taxon>
        <taxon>Spermatophyta</taxon>
        <taxon>Magnoliopsida</taxon>
        <taxon>eudicotyledons</taxon>
        <taxon>Gunneridae</taxon>
        <taxon>Pentapetalae</taxon>
        <taxon>rosids</taxon>
        <taxon>Vitales</taxon>
        <taxon>Vitaceae</taxon>
        <taxon>Viteae</taxon>
        <taxon>Vitis</taxon>
    </lineage>
</organism>
<dbReference type="Pfam" id="PF01190">
    <property type="entry name" value="Pollen_Ole_e_1"/>
    <property type="match status" value="1"/>
</dbReference>
<evidence type="ECO:0000256" key="2">
    <source>
        <dbReference type="SAM" id="SignalP"/>
    </source>
</evidence>
<dbReference type="PANTHER" id="PTHR33470:SF40">
    <property type="entry name" value="PROTEIN SEED AND ROOT HAIR PROTECTIVE PROTEIN"/>
    <property type="match status" value="1"/>
</dbReference>
<dbReference type="AlphaFoldDB" id="A0A438FIY9"/>
<proteinExistence type="predicted"/>
<name>A0A438FIY9_VITVI</name>
<dbReference type="Proteomes" id="UP000288805">
    <property type="component" value="Unassembled WGS sequence"/>
</dbReference>
<evidence type="ECO:0000313" key="4">
    <source>
        <dbReference type="Proteomes" id="UP000288805"/>
    </source>
</evidence>
<gene>
    <name evidence="3" type="primary">PRP3_6</name>
    <name evidence="3" type="ORF">CK203_083403</name>
</gene>
<protein>
    <submittedName>
        <fullName evidence="3">Proline-rich protein 3</fullName>
    </submittedName>
</protein>
<comment type="caution">
    <text evidence="3">The sequence shown here is derived from an EMBL/GenBank/DDBJ whole genome shotgun (WGS) entry which is preliminary data.</text>
</comment>
<accession>A0A438FIY9</accession>
<keyword evidence="1 2" id="KW-0732">Signal</keyword>
<dbReference type="EMBL" id="QGNW01000872">
    <property type="protein sequence ID" value="RVW59964.1"/>
    <property type="molecule type" value="Genomic_DNA"/>
</dbReference>
<sequence>MASLTSSFFPASMIFLSLLVMSCERVSGYGPREEFERANWEESERLLPTTSITGIQGLVYCNSGPEQIPLRGALVRITCVAVHEHGYETAPFSILTDGTDEEGYFFTTFSTSELEDNWKLTHCKAFLESSPMKTCKFPTDINNGVTGSPLLQCRHLSDKNINLCSVEPLFFTSHPQPISNGY</sequence>
<feature type="chain" id="PRO_5019106943" evidence="2">
    <location>
        <begin position="29"/>
        <end position="182"/>
    </location>
</feature>
<evidence type="ECO:0000313" key="3">
    <source>
        <dbReference type="EMBL" id="RVW59964.1"/>
    </source>
</evidence>
<evidence type="ECO:0000256" key="1">
    <source>
        <dbReference type="ARBA" id="ARBA00022729"/>
    </source>
</evidence>
<dbReference type="PANTHER" id="PTHR33470">
    <property type="entry name" value="OS01G0164075 PROTEIN"/>
    <property type="match status" value="1"/>
</dbReference>
<feature type="signal peptide" evidence="2">
    <location>
        <begin position="1"/>
        <end position="28"/>
    </location>
</feature>
<reference evidence="3 4" key="1">
    <citation type="journal article" date="2018" name="PLoS Genet.">
        <title>Population sequencing reveals clonal diversity and ancestral inbreeding in the grapevine cultivar Chardonnay.</title>
        <authorList>
            <person name="Roach M.J."/>
            <person name="Johnson D.L."/>
            <person name="Bohlmann J."/>
            <person name="van Vuuren H.J."/>
            <person name="Jones S.J."/>
            <person name="Pretorius I.S."/>
            <person name="Schmidt S.A."/>
            <person name="Borneman A.R."/>
        </authorList>
    </citation>
    <scope>NUCLEOTIDE SEQUENCE [LARGE SCALE GENOMIC DNA]</scope>
    <source>
        <strain evidence="4">cv. Chardonnay</strain>
        <tissue evidence="3">Leaf</tissue>
    </source>
</reference>